<reference evidence="5" key="2">
    <citation type="submission" date="2021-09" db="EMBL/GenBank/DDBJ databases">
        <authorList>
            <person name="Gilroy R."/>
        </authorList>
    </citation>
    <scope>NUCLEOTIDE SEQUENCE</scope>
    <source>
        <strain evidence="5">CHK124-7917</strain>
    </source>
</reference>
<comment type="similarity">
    <text evidence="1">Belongs to the HAD-like hydrolase superfamily. SerB family.</text>
</comment>
<dbReference type="GO" id="GO:0016787">
    <property type="term" value="F:hydrolase activity"/>
    <property type="evidence" value="ECO:0007669"/>
    <property type="project" value="UniProtKB-KW"/>
</dbReference>
<reference evidence="5" key="1">
    <citation type="journal article" date="2021" name="PeerJ">
        <title>Extensive microbial diversity within the chicken gut microbiome revealed by metagenomics and culture.</title>
        <authorList>
            <person name="Gilroy R."/>
            <person name="Ravi A."/>
            <person name="Getino M."/>
            <person name="Pursley I."/>
            <person name="Horton D.L."/>
            <person name="Alikhan N.F."/>
            <person name="Baker D."/>
            <person name="Gharbi K."/>
            <person name="Hall N."/>
            <person name="Watson M."/>
            <person name="Adriaenssens E.M."/>
            <person name="Foster-Nyarko E."/>
            <person name="Jarju S."/>
            <person name="Secka A."/>
            <person name="Antonio M."/>
            <person name="Oren A."/>
            <person name="Chaudhuri R.R."/>
            <person name="La Ragione R."/>
            <person name="Hildebrand F."/>
            <person name="Pallen M.J."/>
        </authorList>
    </citation>
    <scope>NUCLEOTIDE SEQUENCE</scope>
    <source>
        <strain evidence="5">CHK124-7917</strain>
    </source>
</reference>
<evidence type="ECO:0000313" key="5">
    <source>
        <dbReference type="EMBL" id="HJF44507.1"/>
    </source>
</evidence>
<dbReference type="GO" id="GO:0046872">
    <property type="term" value="F:metal ion binding"/>
    <property type="evidence" value="ECO:0007669"/>
    <property type="project" value="UniProtKB-KW"/>
</dbReference>
<evidence type="ECO:0000313" key="6">
    <source>
        <dbReference type="Proteomes" id="UP000697330"/>
    </source>
</evidence>
<dbReference type="Pfam" id="PF12710">
    <property type="entry name" value="HAD"/>
    <property type="match status" value="1"/>
</dbReference>
<evidence type="ECO:0000256" key="3">
    <source>
        <dbReference type="ARBA" id="ARBA00022801"/>
    </source>
</evidence>
<dbReference type="Gene3D" id="1.20.1440.100">
    <property type="entry name" value="SG protein - dephosphorylation function"/>
    <property type="match status" value="1"/>
</dbReference>
<sequence length="230" mass="25506">MDPSAEQTTYRVAVFDFDGTSIRGQSGALFTEYLILNGAMSLPRALRLIWWGVRYKLHLPYRQDEARELVLGSLKGRSASEVDALMVRFHDKVLVPRYRAQALAEVRRCHDEGLVTLLVSATFDAIAAAAAKRIGFDGYAATHMERDDQGNYTGAVDGPVVAGDEKYRAAAAWCDARLGVGRWELARAYGDHHSDKDLLARAETAVAVCPGKTLRLLAKRRGWQILNWNA</sequence>
<gene>
    <name evidence="5" type="ORF">K8U72_01790</name>
</gene>
<evidence type="ECO:0000256" key="1">
    <source>
        <dbReference type="ARBA" id="ARBA00009184"/>
    </source>
</evidence>
<evidence type="ECO:0000256" key="4">
    <source>
        <dbReference type="ARBA" id="ARBA00022842"/>
    </source>
</evidence>
<keyword evidence="3 5" id="KW-0378">Hydrolase</keyword>
<name>A0A921GCX4_9ACTN</name>
<dbReference type="Gene3D" id="3.40.50.1000">
    <property type="entry name" value="HAD superfamily/HAD-like"/>
    <property type="match status" value="1"/>
</dbReference>
<dbReference type="Proteomes" id="UP000697330">
    <property type="component" value="Unassembled WGS sequence"/>
</dbReference>
<evidence type="ECO:0000256" key="2">
    <source>
        <dbReference type="ARBA" id="ARBA00022723"/>
    </source>
</evidence>
<proteinExistence type="inferred from homology"/>
<dbReference type="NCBIfam" id="TIGR01488">
    <property type="entry name" value="HAD-SF-IB"/>
    <property type="match status" value="1"/>
</dbReference>
<dbReference type="InterPro" id="IPR050582">
    <property type="entry name" value="HAD-like_SerB"/>
</dbReference>
<dbReference type="RefSeq" id="WP_274958557.1">
    <property type="nucleotide sequence ID" value="NZ_CAUWLO010000007.1"/>
</dbReference>
<dbReference type="PANTHER" id="PTHR43344:SF13">
    <property type="entry name" value="PHOSPHATASE RV3661-RELATED"/>
    <property type="match status" value="1"/>
</dbReference>
<comment type="caution">
    <text evidence="5">The sequence shown here is derived from an EMBL/GenBank/DDBJ whole genome shotgun (WGS) entry which is preliminary data.</text>
</comment>
<dbReference type="InterPro" id="IPR023214">
    <property type="entry name" value="HAD_sf"/>
</dbReference>
<organism evidence="5 6">
    <name type="scientific">Thermophilibacter provencensis</name>
    <dbReference type="NCBI Taxonomy" id="1852386"/>
    <lineage>
        <taxon>Bacteria</taxon>
        <taxon>Bacillati</taxon>
        <taxon>Actinomycetota</taxon>
        <taxon>Coriobacteriia</taxon>
        <taxon>Coriobacteriales</taxon>
        <taxon>Atopobiaceae</taxon>
        <taxon>Thermophilibacter</taxon>
    </lineage>
</organism>
<accession>A0A921GCX4</accession>
<dbReference type="AlphaFoldDB" id="A0A921GCX4"/>
<keyword evidence="4" id="KW-0460">Magnesium</keyword>
<dbReference type="EMBL" id="DYWQ01000025">
    <property type="protein sequence ID" value="HJF44507.1"/>
    <property type="molecule type" value="Genomic_DNA"/>
</dbReference>
<dbReference type="PANTHER" id="PTHR43344">
    <property type="entry name" value="PHOSPHOSERINE PHOSPHATASE"/>
    <property type="match status" value="1"/>
</dbReference>
<dbReference type="SUPFAM" id="SSF56784">
    <property type="entry name" value="HAD-like"/>
    <property type="match status" value="1"/>
</dbReference>
<keyword evidence="2" id="KW-0479">Metal-binding</keyword>
<protein>
    <submittedName>
        <fullName evidence="5">Haloacid dehalogenase-like hydrolase</fullName>
    </submittedName>
</protein>
<dbReference type="InterPro" id="IPR036412">
    <property type="entry name" value="HAD-like_sf"/>
</dbReference>